<dbReference type="EMBL" id="KZ155772">
    <property type="protein sequence ID" value="OUS48772.1"/>
    <property type="molecule type" value="Genomic_DNA"/>
</dbReference>
<gene>
    <name evidence="4" type="ORF">BE221DRAFT_189141</name>
</gene>
<dbReference type="Proteomes" id="UP000195557">
    <property type="component" value="Unassembled WGS sequence"/>
</dbReference>
<dbReference type="Pfam" id="PF08172">
    <property type="entry name" value="CASP_C"/>
    <property type="match status" value="1"/>
</dbReference>
<evidence type="ECO:0000256" key="2">
    <source>
        <dbReference type="SAM" id="Coils"/>
    </source>
</evidence>
<protein>
    <submittedName>
        <fullName evidence="4">Transcription factor/CCAAT displacement protein CDP1</fullName>
    </submittedName>
</protein>
<dbReference type="PANTHER" id="PTHR14043:SF2">
    <property type="entry name" value="HOMEOBOX PROTEIN CUT"/>
    <property type="match status" value="1"/>
</dbReference>
<feature type="coiled-coil region" evidence="2">
    <location>
        <begin position="321"/>
        <end position="433"/>
    </location>
</feature>
<sequence>MTTREATATATSYAPSFEDIDGYVTSALDAIDGAAATLFSSDEHAAIDDPTTTKTTRTAAKWADVRWDACATNVKDVLEVIEASRETEKEKRRVLKRILGDSSGDAKATTMALTEEIKRLNESREEVFGKVLDGLMTTIEGVFALPDPTEALQASARWRRERDAMAVERDAAMKRAEAVAGTGANASELREKLAEETRNVIRVMEAKKRAAETSADTARADAAKASQKLEELHKLYDESQSKLFELEERVESDAARQKAEREELRALGEELRERESALNQAAQEHRRNEIATAIRSDNDDTALREKLAVKERMVSQLASSLEAAEASAKATRAERDDEKAKLELQILQLRDELAKSINARPVVDVSAHEAEIAQLKSRVKMLQEIAGVSANDDGDTEETSTSAAAMESLRERNKKASAELVIARREREEAITKAEIAQSAQAVVERKYAEAAAMVTTLEQDLSIKLAKIVEDRINASSAGADAKDSDLLAILTSQRDRFKRRVGELDERVARLEQEKVVAEDALKKKENDSIALFEKLQYVQNYYAKNASATGRTTILRVDDAGVPVAPTAAQNQSAKNARYSCGAVSVNIESEKSAAAIEGIRRRAARYGCFAGAGAGDEIPGGDEAGLVSRYRRKYLARLNPFAAFRRDAQDESVGALPLHDRVGLTGGKLLMTSRATRATFSLYIIFLHLYLFTRAFASS</sequence>
<dbReference type="InterPro" id="IPR012955">
    <property type="entry name" value="CASP_C"/>
</dbReference>
<feature type="coiled-coil region" evidence="2">
    <location>
        <begin position="496"/>
        <end position="530"/>
    </location>
</feature>
<name>A0A1Y5INV0_OSTTA</name>
<reference evidence="4" key="1">
    <citation type="submission" date="2017-04" db="EMBL/GenBank/DDBJ databases">
        <title>Population genomics of picophytoplankton unveils novel chromosome hypervariability.</title>
        <authorList>
            <consortium name="DOE Joint Genome Institute"/>
            <person name="Blanc-Mathieu R."/>
            <person name="Krasovec M."/>
            <person name="Hebrard M."/>
            <person name="Yau S."/>
            <person name="Desgranges E."/>
            <person name="Martin J."/>
            <person name="Schackwitz W."/>
            <person name="Kuo A."/>
            <person name="Salin G."/>
            <person name="Donnadieu C."/>
            <person name="Desdevises Y."/>
            <person name="Sanchez-Ferandin S."/>
            <person name="Moreau H."/>
            <person name="Rivals E."/>
            <person name="Grigoriev I.V."/>
            <person name="Grimsley N."/>
            <person name="Eyre-Walker A."/>
            <person name="Piganeau G."/>
        </authorList>
    </citation>
    <scope>NUCLEOTIDE SEQUENCE [LARGE SCALE GENOMIC DNA]</scope>
    <source>
        <strain evidence="4">RCC 1115</strain>
    </source>
</reference>
<dbReference type="GO" id="GO:0000139">
    <property type="term" value="C:Golgi membrane"/>
    <property type="evidence" value="ECO:0007669"/>
    <property type="project" value="InterPro"/>
</dbReference>
<organism evidence="4">
    <name type="scientific">Ostreococcus tauri</name>
    <name type="common">Marine green alga</name>
    <dbReference type="NCBI Taxonomy" id="70448"/>
    <lineage>
        <taxon>Eukaryota</taxon>
        <taxon>Viridiplantae</taxon>
        <taxon>Chlorophyta</taxon>
        <taxon>Mamiellophyceae</taxon>
        <taxon>Mamiellales</taxon>
        <taxon>Bathycoccaceae</taxon>
        <taxon>Ostreococcus</taxon>
    </lineage>
</organism>
<evidence type="ECO:0000259" key="3">
    <source>
        <dbReference type="Pfam" id="PF08172"/>
    </source>
</evidence>
<evidence type="ECO:0000256" key="1">
    <source>
        <dbReference type="ARBA" id="ARBA00023054"/>
    </source>
</evidence>
<accession>A0A1Y5INV0</accession>
<dbReference type="PANTHER" id="PTHR14043">
    <property type="entry name" value="CCAAT DISPLACEMENT PROTEIN-RELATED"/>
    <property type="match status" value="1"/>
</dbReference>
<proteinExistence type="predicted"/>
<dbReference type="eggNOG" id="KOG0963">
    <property type="taxonomic scope" value="Eukaryota"/>
</dbReference>
<evidence type="ECO:0000313" key="4">
    <source>
        <dbReference type="EMBL" id="OUS48772.1"/>
    </source>
</evidence>
<feature type="domain" description="CASP C-terminal" evidence="3">
    <location>
        <begin position="397"/>
        <end position="699"/>
    </location>
</feature>
<dbReference type="AlphaFoldDB" id="A0A1Y5INV0"/>
<dbReference type="GO" id="GO:0006891">
    <property type="term" value="P:intra-Golgi vesicle-mediated transport"/>
    <property type="evidence" value="ECO:0007669"/>
    <property type="project" value="InterPro"/>
</dbReference>
<keyword evidence="1 2" id="KW-0175">Coiled coil</keyword>
<feature type="coiled-coil region" evidence="2">
    <location>
        <begin position="186"/>
        <end position="288"/>
    </location>
</feature>